<accession>A0ABX0SK94</accession>
<feature type="transmembrane region" description="Helical" evidence="1">
    <location>
        <begin position="92"/>
        <end position="111"/>
    </location>
</feature>
<dbReference type="Proteomes" id="UP000749311">
    <property type="component" value="Unassembled WGS sequence"/>
</dbReference>
<evidence type="ECO:0000256" key="1">
    <source>
        <dbReference type="SAM" id="Phobius"/>
    </source>
</evidence>
<feature type="transmembrane region" description="Helical" evidence="1">
    <location>
        <begin position="117"/>
        <end position="138"/>
    </location>
</feature>
<evidence type="ECO:0000313" key="2">
    <source>
        <dbReference type="EMBL" id="NIH57172.1"/>
    </source>
</evidence>
<dbReference type="RefSeq" id="WP_167166654.1">
    <property type="nucleotide sequence ID" value="NZ_BAAAOO010000011.1"/>
</dbReference>
<keyword evidence="1" id="KW-1133">Transmembrane helix</keyword>
<sequence>MTTTTADFVPYEYLTLQVDRELEPLYRDTYHSFGWAVEGYGTTVPKVSTVTLKLKRDRRIHNRRPVLEQQRVAEQALATIASLEHSKQTAPVIAALTTGIIGSAFLAGSVFAITANLWLLGIPLGLIGLVGWVVGYFLHGRVKASQTAKVNPLIDREYETIYAAGEQASQLLAA</sequence>
<dbReference type="EMBL" id="JAAMOZ010000001">
    <property type="protein sequence ID" value="NIH57172.1"/>
    <property type="molecule type" value="Genomic_DNA"/>
</dbReference>
<organism evidence="2 3">
    <name type="scientific">Brooklawnia cerclae</name>
    <dbReference type="NCBI Taxonomy" id="349934"/>
    <lineage>
        <taxon>Bacteria</taxon>
        <taxon>Bacillati</taxon>
        <taxon>Actinomycetota</taxon>
        <taxon>Actinomycetes</taxon>
        <taxon>Propionibacteriales</taxon>
        <taxon>Propionibacteriaceae</taxon>
        <taxon>Brooklawnia</taxon>
    </lineage>
</organism>
<evidence type="ECO:0000313" key="3">
    <source>
        <dbReference type="Proteomes" id="UP000749311"/>
    </source>
</evidence>
<keyword evidence="1" id="KW-0812">Transmembrane</keyword>
<comment type="caution">
    <text evidence="2">The sequence shown here is derived from an EMBL/GenBank/DDBJ whole genome shotgun (WGS) entry which is preliminary data.</text>
</comment>
<proteinExistence type="predicted"/>
<gene>
    <name evidence="2" type="ORF">FB473_001817</name>
</gene>
<protein>
    <submittedName>
        <fullName evidence="2">Uncharacterized protein YneF (UPF0154 family)</fullName>
    </submittedName>
</protein>
<reference evidence="2 3" key="1">
    <citation type="submission" date="2020-02" db="EMBL/GenBank/DDBJ databases">
        <title>Sequencing the genomes of 1000 actinobacteria strains.</title>
        <authorList>
            <person name="Klenk H.-P."/>
        </authorList>
    </citation>
    <scope>NUCLEOTIDE SEQUENCE [LARGE SCALE GENOMIC DNA]</scope>
    <source>
        <strain evidence="2 3">DSM 19609</strain>
    </source>
</reference>
<keyword evidence="1" id="KW-0472">Membrane</keyword>
<keyword evidence="3" id="KW-1185">Reference proteome</keyword>
<name>A0ABX0SK94_9ACTN</name>